<dbReference type="EMBL" id="LLXI01000034">
    <property type="protein sequence ID" value="PKY38638.1"/>
    <property type="molecule type" value="Genomic_DNA"/>
</dbReference>
<protein>
    <submittedName>
        <fullName evidence="1">Uncharacterized protein</fullName>
    </submittedName>
</protein>
<comment type="caution">
    <text evidence="1">The sequence shown here is derived from an EMBL/GenBank/DDBJ whole genome shotgun (WGS) entry which is preliminary data.</text>
</comment>
<reference evidence="1 2" key="1">
    <citation type="submission" date="2015-10" db="EMBL/GenBank/DDBJ databases">
        <title>Genome analyses suggest a sexual origin of heterokaryosis in a supposedly ancient asexual fungus.</title>
        <authorList>
            <person name="Ropars J."/>
            <person name="Sedzielewska K."/>
            <person name="Noel J."/>
            <person name="Charron P."/>
            <person name="Farinelli L."/>
            <person name="Marton T."/>
            <person name="Kruger M."/>
            <person name="Pelin A."/>
            <person name="Brachmann A."/>
            <person name="Corradi N."/>
        </authorList>
    </citation>
    <scope>NUCLEOTIDE SEQUENCE [LARGE SCALE GENOMIC DNA]</scope>
    <source>
        <strain evidence="1 2">A4</strain>
    </source>
</reference>
<keyword evidence="2" id="KW-1185">Reference proteome</keyword>
<name>A0A2I1FW77_9GLOM</name>
<proteinExistence type="predicted"/>
<sequence>MDQMYSLPQLKGYLPTKYYKEWSFFVQAVQLCQKIASIKRNGPCCITWQFPIELVYAYQKLLPEKTIKAYHGLVFASDDI</sequence>
<accession>A0A2I1FW77</accession>
<organism evidence="1 2">
    <name type="scientific">Rhizophagus irregularis</name>
    <dbReference type="NCBI Taxonomy" id="588596"/>
    <lineage>
        <taxon>Eukaryota</taxon>
        <taxon>Fungi</taxon>
        <taxon>Fungi incertae sedis</taxon>
        <taxon>Mucoromycota</taxon>
        <taxon>Glomeromycotina</taxon>
        <taxon>Glomeromycetes</taxon>
        <taxon>Glomerales</taxon>
        <taxon>Glomeraceae</taxon>
        <taxon>Rhizophagus</taxon>
    </lineage>
</organism>
<evidence type="ECO:0000313" key="2">
    <source>
        <dbReference type="Proteomes" id="UP000234323"/>
    </source>
</evidence>
<gene>
    <name evidence="1" type="ORF">RhiirA4_451660</name>
</gene>
<evidence type="ECO:0000313" key="1">
    <source>
        <dbReference type="EMBL" id="PKY38638.1"/>
    </source>
</evidence>
<dbReference type="AlphaFoldDB" id="A0A2I1FW77"/>
<dbReference type="Proteomes" id="UP000234323">
    <property type="component" value="Unassembled WGS sequence"/>
</dbReference>